<name>A0A0F9UIA4_9ZZZZ</name>
<comment type="caution">
    <text evidence="1">The sequence shown here is derived from an EMBL/GenBank/DDBJ whole genome shotgun (WGS) entry which is preliminary data.</text>
</comment>
<organism evidence="1">
    <name type="scientific">marine sediment metagenome</name>
    <dbReference type="NCBI Taxonomy" id="412755"/>
    <lineage>
        <taxon>unclassified sequences</taxon>
        <taxon>metagenomes</taxon>
        <taxon>ecological metagenomes</taxon>
    </lineage>
</organism>
<proteinExistence type="predicted"/>
<reference evidence="1" key="1">
    <citation type="journal article" date="2015" name="Nature">
        <title>Complex archaea that bridge the gap between prokaryotes and eukaryotes.</title>
        <authorList>
            <person name="Spang A."/>
            <person name="Saw J.H."/>
            <person name="Jorgensen S.L."/>
            <person name="Zaremba-Niedzwiedzka K."/>
            <person name="Martijn J."/>
            <person name="Lind A.E."/>
            <person name="van Eijk R."/>
            <person name="Schleper C."/>
            <person name="Guy L."/>
            <person name="Ettema T.J."/>
        </authorList>
    </citation>
    <scope>NUCLEOTIDE SEQUENCE</scope>
</reference>
<gene>
    <name evidence="1" type="ORF">LCGC14_0603930</name>
</gene>
<dbReference type="EMBL" id="LAZR01000978">
    <property type="protein sequence ID" value="KKN53293.1"/>
    <property type="molecule type" value="Genomic_DNA"/>
</dbReference>
<dbReference type="AlphaFoldDB" id="A0A0F9UIA4"/>
<protein>
    <submittedName>
        <fullName evidence="1">Uncharacterized protein</fullName>
    </submittedName>
</protein>
<sequence length="265" mass="28898">MSKYLFQDWRDEQRKVKYPFADTATMTNGVITFLNSLFIDGQLYPIGGGPRLYISKVTREVDVVALTLRSEASEDLATASFQIASPPANGILVFSDQYDRPAGVLVSTASELAIFGAIDQGTYLFTVAQTEFVATVVVPMPDAGVRGIITADGELVAGDVWLVGENGIVLRKDGDALRIDIVGDAFAKRALCVDEQEEEVAEDEGVLAAYCPLLTINGYTPDDYGNFEMRVGGNQVQQPILRIEPGEDANSLKLRLLAQYNFKDL</sequence>
<evidence type="ECO:0000313" key="1">
    <source>
        <dbReference type="EMBL" id="KKN53293.1"/>
    </source>
</evidence>
<accession>A0A0F9UIA4</accession>